<dbReference type="AlphaFoldDB" id="A0AAE0YI08"/>
<reference evidence="1" key="1">
    <citation type="journal article" date="2023" name="G3 (Bethesda)">
        <title>A reference genome for the long-term kleptoplast-retaining sea slug Elysia crispata morphotype clarki.</title>
        <authorList>
            <person name="Eastman K.E."/>
            <person name="Pendleton A.L."/>
            <person name="Shaikh M.A."/>
            <person name="Suttiyut T."/>
            <person name="Ogas R."/>
            <person name="Tomko P."/>
            <person name="Gavelis G."/>
            <person name="Widhalm J.R."/>
            <person name="Wisecaver J.H."/>
        </authorList>
    </citation>
    <scope>NUCLEOTIDE SEQUENCE</scope>
    <source>
        <strain evidence="1">ECLA1</strain>
    </source>
</reference>
<evidence type="ECO:0000313" key="2">
    <source>
        <dbReference type="Proteomes" id="UP001283361"/>
    </source>
</evidence>
<keyword evidence="2" id="KW-1185">Reference proteome</keyword>
<comment type="caution">
    <text evidence="1">The sequence shown here is derived from an EMBL/GenBank/DDBJ whole genome shotgun (WGS) entry which is preliminary data.</text>
</comment>
<name>A0AAE0YI08_9GAST</name>
<protein>
    <submittedName>
        <fullName evidence="1">Uncharacterized protein</fullName>
    </submittedName>
</protein>
<dbReference type="EMBL" id="JAWDGP010006170">
    <property type="protein sequence ID" value="KAK3746018.1"/>
    <property type="molecule type" value="Genomic_DNA"/>
</dbReference>
<proteinExistence type="predicted"/>
<sequence length="77" mass="8567">MLNEYMKSILGVARFLYPGTSSETKQNIQSNLSFHGHVPNLALELLGVWVCHVLSVRSLEPSQDPMMLIVTADLVLL</sequence>
<gene>
    <name evidence="1" type="ORF">RRG08_000672</name>
</gene>
<evidence type="ECO:0000313" key="1">
    <source>
        <dbReference type="EMBL" id="KAK3746018.1"/>
    </source>
</evidence>
<dbReference type="Proteomes" id="UP001283361">
    <property type="component" value="Unassembled WGS sequence"/>
</dbReference>
<accession>A0AAE0YI08</accession>
<organism evidence="1 2">
    <name type="scientific">Elysia crispata</name>
    <name type="common">lettuce slug</name>
    <dbReference type="NCBI Taxonomy" id="231223"/>
    <lineage>
        <taxon>Eukaryota</taxon>
        <taxon>Metazoa</taxon>
        <taxon>Spiralia</taxon>
        <taxon>Lophotrochozoa</taxon>
        <taxon>Mollusca</taxon>
        <taxon>Gastropoda</taxon>
        <taxon>Heterobranchia</taxon>
        <taxon>Euthyneura</taxon>
        <taxon>Panpulmonata</taxon>
        <taxon>Sacoglossa</taxon>
        <taxon>Placobranchoidea</taxon>
        <taxon>Plakobranchidae</taxon>
        <taxon>Elysia</taxon>
    </lineage>
</organism>